<evidence type="ECO:0000313" key="2">
    <source>
        <dbReference type="EMBL" id="KAK5707961.1"/>
    </source>
</evidence>
<gene>
    <name evidence="2" type="ORF">LTR97_000500</name>
</gene>
<dbReference type="AlphaFoldDB" id="A0AAN7WJ11"/>
<protein>
    <submittedName>
        <fullName evidence="2">Uncharacterized protein</fullName>
    </submittedName>
</protein>
<reference evidence="2" key="1">
    <citation type="submission" date="2023-08" db="EMBL/GenBank/DDBJ databases">
        <title>Black Yeasts Isolated from many extreme environments.</title>
        <authorList>
            <person name="Coleine C."/>
            <person name="Stajich J.E."/>
            <person name="Selbmann L."/>
        </authorList>
    </citation>
    <scope>NUCLEOTIDE SEQUENCE</scope>
    <source>
        <strain evidence="2">CCFEE 5810</strain>
    </source>
</reference>
<dbReference type="PANTHER" id="PTHR35179">
    <property type="entry name" value="PROTEIN CBG02620"/>
    <property type="match status" value="1"/>
</dbReference>
<name>A0AAN7WJ11_9PEZI</name>
<evidence type="ECO:0000256" key="1">
    <source>
        <dbReference type="SAM" id="MobiDB-lite"/>
    </source>
</evidence>
<sequence length="416" mass="45892">MSANNMQGTWKSMSAHQRGQGGFSSGGSNWRDLSSTQQPVDTGKPPPPIGTLLDTIKHIDIPVTSVEAEAAATIKNCEFLASFDLTKGKSTLITVPGMPPMWTSVVEKKQLQEDPSGRQYFRDQNAARFPDHPMEPAARALLVQQPTLKSSGINIFACGSTLGNLLNFVRHVDKPFRIVVEVVGETVFFIRREKKPDETMEDPRGYGHTVPEAYTSVLGEVSDSASHQRIIGYEFAGFKCVVRSEGDGFLEHLAGPDYQDAVSVKLPEVQGMIMRAGGLRVPQEAVFDVKTRSIKKKDEDILAGELPRLYMRQISNFVLAFHERGLFREENIIVRDITGDLKDWEEMHESDLAILGALIRKIVEIVKALPEKKYEVSYAGAGGLEIHDVLEDAPSALSPLLRGVWAAQYGGLAEDE</sequence>
<proteinExistence type="predicted"/>
<dbReference type="Proteomes" id="UP001310594">
    <property type="component" value="Unassembled WGS sequence"/>
</dbReference>
<feature type="region of interest" description="Disordered" evidence="1">
    <location>
        <begin position="1"/>
        <end position="51"/>
    </location>
</feature>
<dbReference type="EMBL" id="JAVRQU010000001">
    <property type="protein sequence ID" value="KAK5707961.1"/>
    <property type="molecule type" value="Genomic_DNA"/>
</dbReference>
<organism evidence="2 3">
    <name type="scientific">Elasticomyces elasticus</name>
    <dbReference type="NCBI Taxonomy" id="574655"/>
    <lineage>
        <taxon>Eukaryota</taxon>
        <taxon>Fungi</taxon>
        <taxon>Dikarya</taxon>
        <taxon>Ascomycota</taxon>
        <taxon>Pezizomycotina</taxon>
        <taxon>Dothideomycetes</taxon>
        <taxon>Dothideomycetidae</taxon>
        <taxon>Mycosphaerellales</taxon>
        <taxon>Teratosphaeriaceae</taxon>
        <taxon>Elasticomyces</taxon>
    </lineage>
</organism>
<feature type="compositionally biased region" description="Polar residues" evidence="1">
    <location>
        <begin position="31"/>
        <end position="40"/>
    </location>
</feature>
<evidence type="ECO:0000313" key="3">
    <source>
        <dbReference type="Proteomes" id="UP001310594"/>
    </source>
</evidence>
<comment type="caution">
    <text evidence="2">The sequence shown here is derived from an EMBL/GenBank/DDBJ whole genome shotgun (WGS) entry which is preliminary data.</text>
</comment>
<feature type="compositionally biased region" description="Polar residues" evidence="1">
    <location>
        <begin position="1"/>
        <end position="17"/>
    </location>
</feature>
<dbReference type="PANTHER" id="PTHR35179:SF2">
    <property type="entry name" value="START DOMAIN-CONTAINING PROTEIN"/>
    <property type="match status" value="1"/>
</dbReference>
<accession>A0AAN7WJ11</accession>